<dbReference type="STRING" id="286115.A0A507CW27"/>
<dbReference type="VEuPathDB" id="FungiDB:SeMB42_g04759"/>
<evidence type="ECO:0000256" key="1">
    <source>
        <dbReference type="SAM" id="MobiDB-lite"/>
    </source>
</evidence>
<feature type="domain" description="Prokaryotic-type class I peptide chain release factors" evidence="2">
    <location>
        <begin position="47"/>
        <end position="63"/>
    </location>
</feature>
<dbReference type="Gene3D" id="3.30.160.20">
    <property type="match status" value="1"/>
</dbReference>
<dbReference type="FunFam" id="3.30.160.20:FF:000046">
    <property type="entry name" value="Peptidyl-tRNA hydrolase ICT1"/>
    <property type="match status" value="1"/>
</dbReference>
<dbReference type="GO" id="GO:0004045">
    <property type="term" value="F:peptidyl-tRNA hydrolase activity"/>
    <property type="evidence" value="ECO:0007669"/>
    <property type="project" value="TreeGrafter"/>
</dbReference>
<sequence length="173" mass="19387">MLSIAKRLFATSSSSLDTSTRKALRQFAASFQKSSIPRDQLDFSFSRSSGPGGQNVNKVNTKVDIRFNISNASWLPDIVKAKISEQLGSKTNRQGDLIITSNRYRTQNQNLEDCIDKLHGSIVDGLNADLPGETSEATKTRVKKLQAMEKERIRKLKDARKSTKQARSRRLDD</sequence>
<dbReference type="GO" id="GO:0070126">
    <property type="term" value="P:mitochondrial translational termination"/>
    <property type="evidence" value="ECO:0007669"/>
    <property type="project" value="TreeGrafter"/>
</dbReference>
<reference evidence="5 6" key="1">
    <citation type="journal article" date="2019" name="Sci. Rep.">
        <title>Comparative genomics of chytrid fungi reveal insights into the obligate biotrophic and pathogenic lifestyle of Synchytrium endobioticum.</title>
        <authorList>
            <person name="van de Vossenberg B.T.L.H."/>
            <person name="Warris S."/>
            <person name="Nguyen H.D.T."/>
            <person name="van Gent-Pelzer M.P.E."/>
            <person name="Joly D.L."/>
            <person name="van de Geest H.C."/>
            <person name="Bonants P.J.M."/>
            <person name="Smith D.S."/>
            <person name="Levesque C.A."/>
            <person name="van der Lee T.A.J."/>
        </authorList>
    </citation>
    <scope>NUCLEOTIDE SEQUENCE [LARGE SCALE GENOMIC DNA]</scope>
    <source>
        <strain evidence="4 6">LEV6574</strain>
        <strain evidence="3 5">MB42</strain>
    </source>
</reference>
<feature type="region of interest" description="Disordered" evidence="1">
    <location>
        <begin position="150"/>
        <end position="173"/>
    </location>
</feature>
<dbReference type="PANTHER" id="PTHR11075:SF54">
    <property type="entry name" value="LARGE RIBOSOMAL SUBUNIT PROTEIN ML62"/>
    <property type="match status" value="1"/>
</dbReference>
<gene>
    <name evidence="4" type="ORF">SeLEV6574_g01228</name>
    <name evidence="3" type="ORF">SeMB42_g04759</name>
</gene>
<dbReference type="OrthoDB" id="270639at2759"/>
<dbReference type="Pfam" id="PF00472">
    <property type="entry name" value="RF-1"/>
    <property type="match status" value="1"/>
</dbReference>
<evidence type="ECO:0000313" key="3">
    <source>
        <dbReference type="EMBL" id="TPX43353.1"/>
    </source>
</evidence>
<dbReference type="InterPro" id="IPR000352">
    <property type="entry name" value="Pep_chain_release_fac_I"/>
</dbReference>
<dbReference type="SUPFAM" id="SSF110916">
    <property type="entry name" value="Peptidyl-tRNA hydrolase domain-like"/>
    <property type="match status" value="1"/>
</dbReference>
<feature type="compositionally biased region" description="Basic residues" evidence="1">
    <location>
        <begin position="153"/>
        <end position="173"/>
    </location>
</feature>
<evidence type="ECO:0000313" key="4">
    <source>
        <dbReference type="EMBL" id="TPX49875.1"/>
    </source>
</evidence>
<evidence type="ECO:0000259" key="2">
    <source>
        <dbReference type="PROSITE" id="PS00745"/>
    </source>
</evidence>
<comment type="caution">
    <text evidence="3">The sequence shown here is derived from an EMBL/GenBank/DDBJ whole genome shotgun (WGS) entry which is preliminary data.</text>
</comment>
<dbReference type="InterPro" id="IPR052104">
    <property type="entry name" value="Mito_Release_Factor_mL62"/>
</dbReference>
<dbReference type="EMBL" id="QEAN01000202">
    <property type="protein sequence ID" value="TPX43353.1"/>
    <property type="molecule type" value="Genomic_DNA"/>
</dbReference>
<evidence type="ECO:0000313" key="6">
    <source>
        <dbReference type="Proteomes" id="UP000320475"/>
    </source>
</evidence>
<dbReference type="GO" id="GO:0005762">
    <property type="term" value="C:mitochondrial large ribosomal subunit"/>
    <property type="evidence" value="ECO:0007669"/>
    <property type="project" value="TreeGrafter"/>
</dbReference>
<dbReference type="Proteomes" id="UP000320475">
    <property type="component" value="Unassembled WGS sequence"/>
</dbReference>
<dbReference type="Proteomes" id="UP000317494">
    <property type="component" value="Unassembled WGS sequence"/>
</dbReference>
<dbReference type="AlphaFoldDB" id="A0A507CW27"/>
<protein>
    <recommendedName>
        <fullName evidence="2">Prokaryotic-type class I peptide chain release factors domain-containing protein</fullName>
    </recommendedName>
</protein>
<organism evidence="3 5">
    <name type="scientific">Synchytrium endobioticum</name>
    <dbReference type="NCBI Taxonomy" id="286115"/>
    <lineage>
        <taxon>Eukaryota</taxon>
        <taxon>Fungi</taxon>
        <taxon>Fungi incertae sedis</taxon>
        <taxon>Chytridiomycota</taxon>
        <taxon>Chytridiomycota incertae sedis</taxon>
        <taxon>Chytridiomycetes</taxon>
        <taxon>Synchytriales</taxon>
        <taxon>Synchytriaceae</taxon>
        <taxon>Synchytrium</taxon>
    </lineage>
</organism>
<dbReference type="PANTHER" id="PTHR11075">
    <property type="entry name" value="PEPTIDE CHAIN RELEASE FACTOR"/>
    <property type="match status" value="1"/>
</dbReference>
<accession>A0A507CW27</accession>
<dbReference type="PROSITE" id="PS00745">
    <property type="entry name" value="RF_PROK_I"/>
    <property type="match status" value="1"/>
</dbReference>
<evidence type="ECO:0000313" key="5">
    <source>
        <dbReference type="Proteomes" id="UP000317494"/>
    </source>
</evidence>
<name>A0A507CW27_9FUNG</name>
<dbReference type="EMBL" id="QEAM01000026">
    <property type="protein sequence ID" value="TPX49875.1"/>
    <property type="molecule type" value="Genomic_DNA"/>
</dbReference>
<dbReference type="GO" id="GO:0016150">
    <property type="term" value="F:translation release factor activity, codon nonspecific"/>
    <property type="evidence" value="ECO:0007669"/>
    <property type="project" value="TreeGrafter"/>
</dbReference>
<keyword evidence="5" id="KW-1185">Reference proteome</keyword>
<proteinExistence type="predicted"/>